<dbReference type="Proteomes" id="UP000318590">
    <property type="component" value="Unassembled WGS sequence"/>
</dbReference>
<dbReference type="RefSeq" id="WP_142835068.1">
    <property type="nucleotide sequence ID" value="NZ_VFSV01000020.1"/>
</dbReference>
<keyword evidence="2" id="KW-1185">Reference proteome</keyword>
<evidence type="ECO:0000313" key="2">
    <source>
        <dbReference type="Proteomes" id="UP000318590"/>
    </source>
</evidence>
<sequence length="190" mass="20632">MSEPVPILPPNHSPLEAALEGAVARTRPDLGPVARLMHPDACPAPLLPWLAWALSVDIWDRDWPEATQRAAVAASLAIHRRKGTVASVRAAIAAFGYGTAVIVEGFGGYRYDGDLVHDGAETYGTPDHWAEYRVYLDRPITLDQAEQLTAILRETAPARCHLKGLSFTRAAHRYNGAISYDGIYSYGVAA</sequence>
<evidence type="ECO:0000313" key="1">
    <source>
        <dbReference type="EMBL" id="TRD18396.1"/>
    </source>
</evidence>
<name>A0A547PWA3_9RHOB</name>
<dbReference type="InterPro" id="IPR006521">
    <property type="entry name" value="Tail_protein_I"/>
</dbReference>
<gene>
    <name evidence="1" type="ORF">FEV53_12120</name>
</gene>
<dbReference type="AlphaFoldDB" id="A0A547PWA3"/>
<organism evidence="1 2">
    <name type="scientific">Palleronia caenipelagi</name>
    <dbReference type="NCBI Taxonomy" id="2489174"/>
    <lineage>
        <taxon>Bacteria</taxon>
        <taxon>Pseudomonadati</taxon>
        <taxon>Pseudomonadota</taxon>
        <taxon>Alphaproteobacteria</taxon>
        <taxon>Rhodobacterales</taxon>
        <taxon>Roseobacteraceae</taxon>
        <taxon>Palleronia</taxon>
    </lineage>
</organism>
<dbReference type="EMBL" id="VFSV01000020">
    <property type="protein sequence ID" value="TRD18396.1"/>
    <property type="molecule type" value="Genomic_DNA"/>
</dbReference>
<dbReference type="OrthoDB" id="90759at2"/>
<accession>A0A547PWA3</accession>
<proteinExistence type="predicted"/>
<comment type="caution">
    <text evidence="1">The sequence shown here is derived from an EMBL/GenBank/DDBJ whole genome shotgun (WGS) entry which is preliminary data.</text>
</comment>
<dbReference type="Pfam" id="PF09684">
    <property type="entry name" value="Tail_P2_I"/>
    <property type="match status" value="1"/>
</dbReference>
<protein>
    <submittedName>
        <fullName evidence="1">Phage tail protein I</fullName>
    </submittedName>
</protein>
<reference evidence="1 2" key="1">
    <citation type="submission" date="2019-06" db="EMBL/GenBank/DDBJ databases">
        <title>Paenimaribius caenipelagi gen. nov., sp. nov., isolated from a tidal flat.</title>
        <authorList>
            <person name="Yoon J.-H."/>
        </authorList>
    </citation>
    <scope>NUCLEOTIDE SEQUENCE [LARGE SCALE GENOMIC DNA]</scope>
    <source>
        <strain evidence="1 2">JBTF-M29</strain>
    </source>
</reference>
<dbReference type="NCBIfam" id="TIGR01634">
    <property type="entry name" value="tail_P2_I"/>
    <property type="match status" value="1"/>
</dbReference>